<gene>
    <name evidence="1" type="ORF">BDN72DRAFT_444114</name>
</gene>
<organism evidence="1 2">
    <name type="scientific">Pluteus cervinus</name>
    <dbReference type="NCBI Taxonomy" id="181527"/>
    <lineage>
        <taxon>Eukaryota</taxon>
        <taxon>Fungi</taxon>
        <taxon>Dikarya</taxon>
        <taxon>Basidiomycota</taxon>
        <taxon>Agaricomycotina</taxon>
        <taxon>Agaricomycetes</taxon>
        <taxon>Agaricomycetidae</taxon>
        <taxon>Agaricales</taxon>
        <taxon>Pluteineae</taxon>
        <taxon>Pluteaceae</taxon>
        <taxon>Pluteus</taxon>
    </lineage>
</organism>
<proteinExistence type="predicted"/>
<accession>A0ACD3BCI1</accession>
<dbReference type="EMBL" id="ML208262">
    <property type="protein sequence ID" value="TFK75555.1"/>
    <property type="molecule type" value="Genomic_DNA"/>
</dbReference>
<evidence type="ECO:0000313" key="1">
    <source>
        <dbReference type="EMBL" id="TFK75555.1"/>
    </source>
</evidence>
<dbReference type="Proteomes" id="UP000308600">
    <property type="component" value="Unassembled WGS sequence"/>
</dbReference>
<keyword evidence="2" id="KW-1185">Reference proteome</keyword>
<sequence length="579" mass="65089">MKSFQELTDVALGRDQAASSAAYTTIMRLIATDATNLHSAFALFRQNLDPTLIPTSLQNARTTTHLDTERALHAMKGLALAGLVYSKDERIIEGLCQVWNNVWGWLQYFHTSCIDEDRSPMQRRAAVFGAVCGVHKLYSSHARLRIVAESTWGYLEMITQQWMLQIRLSEFNTNPATYPPASALSAYTNPTGSVQPMATTRVASALGGNPDDIARLTLQHLTVTAEQARIEPKLAASPGGDIDLMANFRTSSAIRYALLSRHSVRTVTSVLYSLSLIPFSNEIRESVIFGITSCSHYLSYALESSNALPLIIEALEAQLLPALLRSGIWLSQMNPALVTGFLVPLTEILPKYLLYVSVLKVVARWLRRIRIQGVEAKVTQHGPLWDAWTEFKFLAEERFKIQSESNDPQDKFQVCYSSSCRKVDSNDMFMSCQGCHEVWFCSDSCQNASLPVHGRECRDIQVWRSQGRPPPMLPRDFQFSGLVAQIEVQNRSNEITSSFRAQRPRIPVVELDFTVFPFTLTAGSSTSLRPVDYETDKEERKNWDTMMSKAERESKAVLRYCVPEGEYRKVGMALLSMSR</sequence>
<evidence type="ECO:0000313" key="2">
    <source>
        <dbReference type="Proteomes" id="UP000308600"/>
    </source>
</evidence>
<reference evidence="1 2" key="1">
    <citation type="journal article" date="2019" name="Nat. Ecol. Evol.">
        <title>Megaphylogeny resolves global patterns of mushroom evolution.</title>
        <authorList>
            <person name="Varga T."/>
            <person name="Krizsan K."/>
            <person name="Foldi C."/>
            <person name="Dima B."/>
            <person name="Sanchez-Garcia M."/>
            <person name="Sanchez-Ramirez S."/>
            <person name="Szollosi G.J."/>
            <person name="Szarkandi J.G."/>
            <person name="Papp V."/>
            <person name="Albert L."/>
            <person name="Andreopoulos W."/>
            <person name="Angelini C."/>
            <person name="Antonin V."/>
            <person name="Barry K.W."/>
            <person name="Bougher N.L."/>
            <person name="Buchanan P."/>
            <person name="Buyck B."/>
            <person name="Bense V."/>
            <person name="Catcheside P."/>
            <person name="Chovatia M."/>
            <person name="Cooper J."/>
            <person name="Damon W."/>
            <person name="Desjardin D."/>
            <person name="Finy P."/>
            <person name="Geml J."/>
            <person name="Haridas S."/>
            <person name="Hughes K."/>
            <person name="Justo A."/>
            <person name="Karasinski D."/>
            <person name="Kautmanova I."/>
            <person name="Kiss B."/>
            <person name="Kocsube S."/>
            <person name="Kotiranta H."/>
            <person name="LaButti K.M."/>
            <person name="Lechner B.E."/>
            <person name="Liimatainen K."/>
            <person name="Lipzen A."/>
            <person name="Lukacs Z."/>
            <person name="Mihaltcheva S."/>
            <person name="Morgado L.N."/>
            <person name="Niskanen T."/>
            <person name="Noordeloos M.E."/>
            <person name="Ohm R.A."/>
            <person name="Ortiz-Santana B."/>
            <person name="Ovrebo C."/>
            <person name="Racz N."/>
            <person name="Riley R."/>
            <person name="Savchenko A."/>
            <person name="Shiryaev A."/>
            <person name="Soop K."/>
            <person name="Spirin V."/>
            <person name="Szebenyi C."/>
            <person name="Tomsovsky M."/>
            <person name="Tulloss R.E."/>
            <person name="Uehling J."/>
            <person name="Grigoriev I.V."/>
            <person name="Vagvolgyi C."/>
            <person name="Papp T."/>
            <person name="Martin F.M."/>
            <person name="Miettinen O."/>
            <person name="Hibbett D.S."/>
            <person name="Nagy L.G."/>
        </authorList>
    </citation>
    <scope>NUCLEOTIDE SEQUENCE [LARGE SCALE GENOMIC DNA]</scope>
    <source>
        <strain evidence="1 2">NL-1719</strain>
    </source>
</reference>
<name>A0ACD3BCI1_9AGAR</name>
<protein>
    <submittedName>
        <fullName evidence="1">Uncharacterized protein</fullName>
    </submittedName>
</protein>